<sequence length="355" mass="36274">MPGPGPFTWPTVLSGLIDGRDLSVDEARWAMGQIMSGEATPVQTAGLLMALRVKGETADELRGLADEMLAHARPLVVPGPSLDIVGTGGDRANTVNISTMSSLVIAGAGVRVVKHGNRAASSKSGSADVLEALGVGLTLPPERVAEVADEAGITFCFARSFHPSMAHAAAARGELGVGTAFNFLGPLTNPARPTYAVVGCADARMAPLMAGVFAGRGSDAAVFRGDDGLDEVTVSTTTSVWWVSGGEVVERTLDPRALGFELHDLSTLVGDDAAHNAGVVRRLLAGERGPVRDAVLLNAGLGLAVAGARDAGGAADHATFVALVADGVERARRAIDEGAAAQVLERWVAATSTSS</sequence>
<feature type="binding site" evidence="9">
    <location>
        <position position="231"/>
    </location>
    <ligand>
        <name>Mg(2+)</name>
        <dbReference type="ChEBI" id="CHEBI:18420"/>
        <label>2</label>
    </ligand>
</feature>
<comment type="pathway">
    <text evidence="1 9">Amino-acid biosynthesis; L-tryptophan biosynthesis; L-tryptophan from chorismate: step 2/5.</text>
</comment>
<evidence type="ECO:0000259" key="10">
    <source>
        <dbReference type="Pfam" id="PF00591"/>
    </source>
</evidence>
<accession>A0A6I3J0K7</accession>
<feature type="binding site" evidence="9">
    <location>
        <position position="231"/>
    </location>
    <ligand>
        <name>Mg(2+)</name>
        <dbReference type="ChEBI" id="CHEBI:18420"/>
        <label>1</label>
    </ligand>
</feature>
<evidence type="ECO:0000256" key="2">
    <source>
        <dbReference type="ARBA" id="ARBA00022605"/>
    </source>
</evidence>
<dbReference type="RefSeq" id="WP_154594255.1">
    <property type="nucleotide sequence ID" value="NZ_WLVL01000040.1"/>
</dbReference>
<dbReference type="Pfam" id="PF00591">
    <property type="entry name" value="Glycos_transf_3"/>
    <property type="match status" value="1"/>
</dbReference>
<keyword evidence="5 9" id="KW-0822">Tryptophan biosynthesis</keyword>
<evidence type="ECO:0000256" key="6">
    <source>
        <dbReference type="ARBA" id="ARBA00023141"/>
    </source>
</evidence>
<dbReference type="PANTHER" id="PTHR43285">
    <property type="entry name" value="ANTHRANILATE PHOSPHORIBOSYLTRANSFERASE"/>
    <property type="match status" value="1"/>
</dbReference>
<feature type="binding site" evidence="9">
    <location>
        <position position="86"/>
    </location>
    <ligand>
        <name>5-phospho-alpha-D-ribose 1-diphosphate</name>
        <dbReference type="ChEBI" id="CHEBI:58017"/>
    </ligand>
</feature>
<dbReference type="GO" id="GO:0004048">
    <property type="term" value="F:anthranilate phosphoribosyltransferase activity"/>
    <property type="evidence" value="ECO:0007669"/>
    <property type="project" value="UniProtKB-UniRule"/>
</dbReference>
<feature type="binding site" evidence="9">
    <location>
        <position position="230"/>
    </location>
    <ligand>
        <name>Mg(2+)</name>
        <dbReference type="ChEBI" id="CHEBI:18420"/>
        <label>2</label>
    </ligand>
</feature>
<dbReference type="PANTHER" id="PTHR43285:SF2">
    <property type="entry name" value="ANTHRANILATE PHOSPHORIBOSYLTRANSFERASE"/>
    <property type="match status" value="1"/>
</dbReference>
<dbReference type="InterPro" id="IPR035902">
    <property type="entry name" value="Nuc_phospho_transferase"/>
</dbReference>
<comment type="function">
    <text evidence="9">Catalyzes the transfer of the phosphoribosyl group of 5-phosphorylribose-1-pyrophosphate (PRPP) to anthranilate to yield N-(5'-phosphoribosyl)-anthranilate (PRA).</text>
</comment>
<dbReference type="SUPFAM" id="SSF47648">
    <property type="entry name" value="Nucleoside phosphorylase/phosphoribosyltransferase N-terminal domain"/>
    <property type="match status" value="1"/>
</dbReference>
<organism evidence="12 13">
    <name type="scientific">Arsenicicoccus cauae</name>
    <dbReference type="NCBI Taxonomy" id="2663847"/>
    <lineage>
        <taxon>Bacteria</taxon>
        <taxon>Bacillati</taxon>
        <taxon>Actinomycetota</taxon>
        <taxon>Actinomycetes</taxon>
        <taxon>Micrococcales</taxon>
        <taxon>Intrasporangiaceae</taxon>
        <taxon>Arsenicicoccus</taxon>
    </lineage>
</organism>
<dbReference type="GO" id="GO:0000287">
    <property type="term" value="F:magnesium ion binding"/>
    <property type="evidence" value="ECO:0007669"/>
    <property type="project" value="UniProtKB-UniRule"/>
</dbReference>
<dbReference type="GO" id="GO:0005829">
    <property type="term" value="C:cytosol"/>
    <property type="evidence" value="ECO:0007669"/>
    <property type="project" value="TreeGrafter"/>
</dbReference>
<gene>
    <name evidence="9 12" type="primary">trpD</name>
    <name evidence="12" type="ORF">GGG17_13005</name>
</gene>
<dbReference type="HAMAP" id="MF_00211">
    <property type="entry name" value="TrpD"/>
    <property type="match status" value="1"/>
</dbReference>
<feature type="binding site" evidence="9">
    <location>
        <position position="117"/>
    </location>
    <ligand>
        <name>anthranilate</name>
        <dbReference type="ChEBI" id="CHEBI:16567"/>
        <label>1</label>
    </ligand>
</feature>
<dbReference type="GO" id="GO:0000162">
    <property type="term" value="P:L-tryptophan biosynthetic process"/>
    <property type="evidence" value="ECO:0007669"/>
    <property type="project" value="UniProtKB-UniRule"/>
</dbReference>
<dbReference type="NCBIfam" id="TIGR01245">
    <property type="entry name" value="trpD"/>
    <property type="match status" value="1"/>
</dbReference>
<comment type="caution">
    <text evidence="12">The sequence shown here is derived from an EMBL/GenBank/DDBJ whole genome shotgun (WGS) entry which is preliminary data.</text>
</comment>
<feature type="binding site" evidence="9">
    <location>
        <position position="94"/>
    </location>
    <ligand>
        <name>5-phospho-alpha-D-ribose 1-diphosphate</name>
        <dbReference type="ChEBI" id="CHEBI:58017"/>
    </ligand>
</feature>
<comment type="caution">
    <text evidence="9">Lacks conserved residue(s) required for the propagation of feature annotation.</text>
</comment>
<dbReference type="Pfam" id="PF02885">
    <property type="entry name" value="Glycos_trans_3N"/>
    <property type="match status" value="1"/>
</dbReference>
<dbReference type="InterPro" id="IPR000312">
    <property type="entry name" value="Glycosyl_Trfase_fam3"/>
</dbReference>
<protein>
    <recommendedName>
        <fullName evidence="9">Anthranilate phosphoribosyltransferase</fullName>
        <ecNumber evidence="9">2.4.2.18</ecNumber>
    </recommendedName>
</protein>
<dbReference type="Proteomes" id="UP000431092">
    <property type="component" value="Unassembled WGS sequence"/>
</dbReference>
<keyword evidence="9" id="KW-0479">Metal-binding</keyword>
<reference evidence="12 13" key="1">
    <citation type="submission" date="2019-11" db="EMBL/GenBank/DDBJ databases">
        <title>Whole genome sequencing identifies a novel species of the genus Arsenicicoccus isolated from human blood.</title>
        <authorList>
            <person name="Jeong J.H."/>
            <person name="Kweon O.J."/>
            <person name="Kim H.R."/>
            <person name="Kim T.-H."/>
            <person name="Ha S.-M."/>
            <person name="Lee M.-K."/>
        </authorList>
    </citation>
    <scope>NUCLEOTIDE SEQUENCE [LARGE SCALE GENOMIC DNA]</scope>
    <source>
        <strain evidence="12 13">MKL-02</strain>
    </source>
</reference>
<dbReference type="FunFam" id="3.40.1030.10:FF:000002">
    <property type="entry name" value="Anthranilate phosphoribosyltransferase"/>
    <property type="match status" value="1"/>
</dbReference>
<dbReference type="InterPro" id="IPR005940">
    <property type="entry name" value="Anthranilate_Pribosyl_Tfrase"/>
</dbReference>
<evidence type="ECO:0000256" key="5">
    <source>
        <dbReference type="ARBA" id="ARBA00022822"/>
    </source>
</evidence>
<dbReference type="EMBL" id="WLVL01000040">
    <property type="protein sequence ID" value="MTB72866.1"/>
    <property type="molecule type" value="Genomic_DNA"/>
</dbReference>
<feature type="binding site" evidence="9">
    <location>
        <begin position="114"/>
        <end position="122"/>
    </location>
    <ligand>
        <name>5-phospho-alpha-D-ribose 1-diphosphate</name>
        <dbReference type="ChEBI" id="CHEBI:58017"/>
    </ligand>
</feature>
<dbReference type="AlphaFoldDB" id="A0A6I3J0K7"/>
<feature type="binding site" evidence="9">
    <location>
        <position position="86"/>
    </location>
    <ligand>
        <name>anthranilate</name>
        <dbReference type="ChEBI" id="CHEBI:16567"/>
        <label>1</label>
    </ligand>
</feature>
<keyword evidence="3 9" id="KW-0328">Glycosyltransferase</keyword>
<evidence type="ECO:0000256" key="1">
    <source>
        <dbReference type="ARBA" id="ARBA00004907"/>
    </source>
</evidence>
<proteinExistence type="inferred from homology"/>
<evidence type="ECO:0000256" key="3">
    <source>
        <dbReference type="ARBA" id="ARBA00022676"/>
    </source>
</evidence>
<evidence type="ECO:0000256" key="9">
    <source>
        <dbReference type="HAMAP-Rule" id="MF_00211"/>
    </source>
</evidence>
<dbReference type="UniPathway" id="UPA00035">
    <property type="reaction ID" value="UER00041"/>
</dbReference>
<dbReference type="SUPFAM" id="SSF52418">
    <property type="entry name" value="Nucleoside phosphorylase/phosphoribosyltransferase catalytic domain"/>
    <property type="match status" value="1"/>
</dbReference>
<comment type="catalytic activity">
    <reaction evidence="7 9">
        <text>N-(5-phospho-beta-D-ribosyl)anthranilate + diphosphate = 5-phospho-alpha-D-ribose 1-diphosphate + anthranilate</text>
        <dbReference type="Rhea" id="RHEA:11768"/>
        <dbReference type="ChEBI" id="CHEBI:16567"/>
        <dbReference type="ChEBI" id="CHEBI:18277"/>
        <dbReference type="ChEBI" id="CHEBI:33019"/>
        <dbReference type="ChEBI" id="CHEBI:58017"/>
        <dbReference type="EC" id="2.4.2.18"/>
    </reaction>
</comment>
<evidence type="ECO:0000313" key="12">
    <source>
        <dbReference type="EMBL" id="MTB72866.1"/>
    </source>
</evidence>
<dbReference type="Gene3D" id="1.20.970.10">
    <property type="entry name" value="Transferase, Pyrimidine Nucleoside Phosphorylase, Chain C"/>
    <property type="match status" value="1"/>
</dbReference>
<keyword evidence="2 9" id="KW-0028">Amino-acid biosynthesis</keyword>
<dbReference type="InterPro" id="IPR017459">
    <property type="entry name" value="Glycosyl_Trfase_fam3_N_dom"/>
</dbReference>
<dbReference type="InterPro" id="IPR036320">
    <property type="entry name" value="Glycosyl_Trfase_fam3_N_dom_sf"/>
</dbReference>
<keyword evidence="13" id="KW-1185">Reference proteome</keyword>
<dbReference type="Gene3D" id="3.40.1030.10">
    <property type="entry name" value="Nucleoside phosphorylase/phosphoribosyltransferase catalytic domain"/>
    <property type="match status" value="1"/>
</dbReference>
<comment type="similarity">
    <text evidence="9">Belongs to the anthranilate phosphoribosyltransferase family.</text>
</comment>
<keyword evidence="9" id="KW-0460">Magnesium</keyword>
<name>A0A6I3J0K7_9MICO</name>
<evidence type="ECO:0000313" key="13">
    <source>
        <dbReference type="Proteomes" id="UP000431092"/>
    </source>
</evidence>
<feature type="domain" description="Glycosyl transferase family 3" evidence="10">
    <location>
        <begin position="81"/>
        <end position="340"/>
    </location>
</feature>
<comment type="subunit">
    <text evidence="9">Homodimer.</text>
</comment>
<feature type="binding site" evidence="9">
    <location>
        <position position="172"/>
    </location>
    <ligand>
        <name>anthranilate</name>
        <dbReference type="ChEBI" id="CHEBI:16567"/>
        <label>2</label>
    </ligand>
</feature>
<feature type="binding site" evidence="9">
    <location>
        <position position="98"/>
    </location>
    <ligand>
        <name>Mg(2+)</name>
        <dbReference type="ChEBI" id="CHEBI:18420"/>
        <label>1</label>
    </ligand>
</feature>
<comment type="similarity">
    <text evidence="8">In the C-terminal section; belongs to the anthranilate phosphoribosyltransferase family.</text>
</comment>
<keyword evidence="6 9" id="KW-0057">Aromatic amino acid biosynthesis</keyword>
<feature type="binding site" evidence="9">
    <location>
        <begin position="89"/>
        <end position="90"/>
    </location>
    <ligand>
        <name>5-phospho-alpha-D-ribose 1-diphosphate</name>
        <dbReference type="ChEBI" id="CHEBI:58017"/>
    </ligand>
</feature>
<evidence type="ECO:0000256" key="7">
    <source>
        <dbReference type="ARBA" id="ARBA00052328"/>
    </source>
</evidence>
<feature type="binding site" evidence="9">
    <location>
        <begin position="96"/>
        <end position="99"/>
    </location>
    <ligand>
        <name>5-phospho-alpha-D-ribose 1-diphosphate</name>
        <dbReference type="ChEBI" id="CHEBI:58017"/>
    </ligand>
</feature>
<evidence type="ECO:0000256" key="8">
    <source>
        <dbReference type="ARBA" id="ARBA00061188"/>
    </source>
</evidence>
<keyword evidence="4 9" id="KW-0808">Transferase</keyword>
<feature type="binding site" evidence="9">
    <location>
        <position position="126"/>
    </location>
    <ligand>
        <name>5-phospho-alpha-D-ribose 1-diphosphate</name>
        <dbReference type="ChEBI" id="CHEBI:58017"/>
    </ligand>
</feature>
<dbReference type="EC" id="2.4.2.18" evidence="9"/>
<feature type="domain" description="Glycosyl transferase family 3 N-terminal" evidence="11">
    <location>
        <begin position="12"/>
        <end position="72"/>
    </location>
</feature>
<comment type="cofactor">
    <cofactor evidence="9">
        <name>Mg(2+)</name>
        <dbReference type="ChEBI" id="CHEBI:18420"/>
    </cofactor>
    <text evidence="9">Binds 2 magnesium ions per monomer.</text>
</comment>
<evidence type="ECO:0000256" key="4">
    <source>
        <dbReference type="ARBA" id="ARBA00022679"/>
    </source>
</evidence>
<evidence type="ECO:0000259" key="11">
    <source>
        <dbReference type="Pfam" id="PF02885"/>
    </source>
</evidence>